<evidence type="ECO:0000313" key="7">
    <source>
        <dbReference type="Proteomes" id="UP000827721"/>
    </source>
</evidence>
<feature type="compositionally biased region" description="Low complexity" evidence="4">
    <location>
        <begin position="13"/>
        <end position="27"/>
    </location>
</feature>
<protein>
    <recommendedName>
        <fullName evidence="5">CRC domain-containing protein</fullName>
    </recommendedName>
</protein>
<dbReference type="InterPro" id="IPR005172">
    <property type="entry name" value="CRC"/>
</dbReference>
<feature type="compositionally biased region" description="Polar residues" evidence="4">
    <location>
        <begin position="847"/>
        <end position="858"/>
    </location>
</feature>
<comment type="caution">
    <text evidence="6">The sequence shown here is derived from an EMBL/GenBank/DDBJ whole genome shotgun (WGS) entry which is preliminary data.</text>
</comment>
<organism evidence="6 7">
    <name type="scientific">Xanthoceras sorbifolium</name>
    <dbReference type="NCBI Taxonomy" id="99658"/>
    <lineage>
        <taxon>Eukaryota</taxon>
        <taxon>Viridiplantae</taxon>
        <taxon>Streptophyta</taxon>
        <taxon>Embryophyta</taxon>
        <taxon>Tracheophyta</taxon>
        <taxon>Spermatophyta</taxon>
        <taxon>Magnoliopsida</taxon>
        <taxon>eudicotyledons</taxon>
        <taxon>Gunneridae</taxon>
        <taxon>Pentapetalae</taxon>
        <taxon>rosids</taxon>
        <taxon>malvids</taxon>
        <taxon>Sapindales</taxon>
        <taxon>Sapindaceae</taxon>
        <taxon>Xanthoceroideae</taxon>
        <taxon>Xanthoceras</taxon>
    </lineage>
</organism>
<evidence type="ECO:0000259" key="5">
    <source>
        <dbReference type="PROSITE" id="PS51634"/>
    </source>
</evidence>
<evidence type="ECO:0000256" key="2">
    <source>
        <dbReference type="ARBA" id="ARBA00007267"/>
    </source>
</evidence>
<reference evidence="6 7" key="1">
    <citation type="submission" date="2021-02" db="EMBL/GenBank/DDBJ databases">
        <title>Plant Genome Project.</title>
        <authorList>
            <person name="Zhang R.-G."/>
        </authorList>
    </citation>
    <scope>NUCLEOTIDE SEQUENCE [LARGE SCALE GENOMIC DNA]</scope>
    <source>
        <tissue evidence="6">Leaves</tissue>
    </source>
</reference>
<feature type="region of interest" description="Disordered" evidence="4">
    <location>
        <begin position="872"/>
        <end position="900"/>
    </location>
</feature>
<proteinExistence type="inferred from homology"/>
<dbReference type="PROSITE" id="PS51634">
    <property type="entry name" value="CRC"/>
    <property type="match status" value="1"/>
</dbReference>
<evidence type="ECO:0000256" key="4">
    <source>
        <dbReference type="SAM" id="MobiDB-lite"/>
    </source>
</evidence>
<feature type="compositionally biased region" description="Polar residues" evidence="4">
    <location>
        <begin position="888"/>
        <end position="900"/>
    </location>
</feature>
<comment type="subcellular location">
    <subcellularLocation>
        <location evidence="1">Nucleus</location>
    </subcellularLocation>
</comment>
<gene>
    <name evidence="6" type="ORF">JRO89_XS09G0131500</name>
</gene>
<dbReference type="SMART" id="SM01114">
    <property type="entry name" value="CXC"/>
    <property type="match status" value="2"/>
</dbReference>
<keyword evidence="3" id="KW-0539">Nucleus</keyword>
<keyword evidence="7" id="KW-1185">Reference proteome</keyword>
<feature type="compositionally biased region" description="Basic and acidic residues" evidence="4">
    <location>
        <begin position="1"/>
        <end position="10"/>
    </location>
</feature>
<sequence length="900" mass="99882">MESPEGDRIKVLSSSTPASSPAVPVSSGNGHVSPLFNFLSNLSPIKSVKAARYTQRFSETHFPTPPPVFRTPRLDLQRETSFFKRPHSQLKDYLVFDSDKVDEAGTDVHGQCGNRSNALLVPCLEKEVHCCSPSGGVEEYLTDPVEVEDFTNSVDSHVQQANNLHRLLQFSFNAPKETIPKVNYANDGNSEDYMLMFPDQAKADPPLSSLDLVETAVDQKDTERFDGSLELTSKNVNDQVESNLLLVSRTQHHEQYMAQISWNVKWQNAGDQLNQQSSSCQLPKSFERVKSYKGCLESSGSASEGSSKEATLQQCGTRRHLQFETAMTCKSTATLKSHSSHIVTEDADNLKIPVSFTDLESLIPSHVEPRGVSNHMEARSSDQTIASWTSFCPSEFIRSTQHGGTLSMSGPIPSGTGLHLNSISRSVPMSSDLILSNKLAGYMSSQEEKYTSGHNNNLAKNLNSCFISSAAGELHAHVDNNQQDDQGVEEISSDIFQSTDSIKPPCNYLHATLSEQQAAPCEGEILTSESIDRVEELNQCLHNLKTSTFRKRAAESEGCKRCNCRRSKCLKLYCECFAAGVYCVDSCACESCYNKPEYEDTVTDTRQQIESRNPLAFAPKIVKHATDSPANVLEDGNWTTPASARHKRGCNCKKSKCLKKYCECYQAKVGCSDACRCEDCNNSFGKKAESMYQRAERWKNHSHCKVDTTKTDTDCSKAGTVKQFSPRWEEFADISHLTPLSHSYSGAVAPSVSPRTRDCPKVSQAQLHPGSNLKSSANHLRWRYSPMSCTPQLFENKDAHELSSENTFTEIRKDDDIPEILKNTSTPTKEIKACSPNKKRVSPPQFPSQELMSSSSPGLRSGRKFIWQAVPSFPPLTPYSKSKEGISQMENDFEQNTSDH</sequence>
<evidence type="ECO:0000256" key="3">
    <source>
        <dbReference type="ARBA" id="ARBA00023242"/>
    </source>
</evidence>
<feature type="region of interest" description="Disordered" evidence="4">
    <location>
        <begin position="755"/>
        <end position="774"/>
    </location>
</feature>
<comment type="similarity">
    <text evidence="2">Belongs to the lin-54 family.</text>
</comment>
<dbReference type="Proteomes" id="UP000827721">
    <property type="component" value="Unassembled WGS sequence"/>
</dbReference>
<dbReference type="PANTHER" id="PTHR46159">
    <property type="entry name" value="PROTEIN TESMIN/TSO1-LIKE CXC 2"/>
    <property type="match status" value="1"/>
</dbReference>
<evidence type="ECO:0000256" key="1">
    <source>
        <dbReference type="ARBA" id="ARBA00004123"/>
    </source>
</evidence>
<dbReference type="InterPro" id="IPR033467">
    <property type="entry name" value="Tesmin/TSO1-like_CXC"/>
</dbReference>
<dbReference type="EMBL" id="JAFEMO010000009">
    <property type="protein sequence ID" value="KAH7565095.1"/>
    <property type="molecule type" value="Genomic_DNA"/>
</dbReference>
<accession>A0ABQ8HL72</accession>
<feature type="region of interest" description="Disordered" evidence="4">
    <location>
        <begin position="824"/>
        <end position="859"/>
    </location>
</feature>
<dbReference type="InterPro" id="IPR044522">
    <property type="entry name" value="TSO1-like"/>
</dbReference>
<dbReference type="PANTHER" id="PTHR46159:SF18">
    <property type="entry name" value="CRC DOMAIN-CONTAINING PROTEIN"/>
    <property type="match status" value="1"/>
</dbReference>
<evidence type="ECO:0000313" key="6">
    <source>
        <dbReference type="EMBL" id="KAH7565095.1"/>
    </source>
</evidence>
<feature type="region of interest" description="Disordered" evidence="4">
    <location>
        <begin position="1"/>
        <end position="27"/>
    </location>
</feature>
<name>A0ABQ8HL72_9ROSI</name>
<dbReference type="Pfam" id="PF03638">
    <property type="entry name" value="TCR"/>
    <property type="match status" value="2"/>
</dbReference>
<feature type="domain" description="CRC" evidence="5">
    <location>
        <begin position="558"/>
        <end position="685"/>
    </location>
</feature>